<dbReference type="PANTHER" id="PTHR47723">
    <property type="entry name" value="OS05G0353850 PROTEIN"/>
    <property type="match status" value="1"/>
</dbReference>
<dbReference type="Proteomes" id="UP000516437">
    <property type="component" value="Unassembled WGS sequence"/>
</dbReference>
<feature type="domain" description="RNase H type-1" evidence="1">
    <location>
        <begin position="42"/>
        <end position="128"/>
    </location>
</feature>
<dbReference type="InterPro" id="IPR012337">
    <property type="entry name" value="RNaseH-like_sf"/>
</dbReference>
<dbReference type="InterPro" id="IPR002156">
    <property type="entry name" value="RNaseH_domain"/>
</dbReference>
<organism evidence="2 3">
    <name type="scientific">Morella rubra</name>
    <name type="common">Chinese bayberry</name>
    <dbReference type="NCBI Taxonomy" id="262757"/>
    <lineage>
        <taxon>Eukaryota</taxon>
        <taxon>Viridiplantae</taxon>
        <taxon>Streptophyta</taxon>
        <taxon>Embryophyta</taxon>
        <taxon>Tracheophyta</taxon>
        <taxon>Spermatophyta</taxon>
        <taxon>Magnoliopsida</taxon>
        <taxon>eudicotyledons</taxon>
        <taxon>Gunneridae</taxon>
        <taxon>Pentapetalae</taxon>
        <taxon>rosids</taxon>
        <taxon>fabids</taxon>
        <taxon>Fagales</taxon>
        <taxon>Myricaceae</taxon>
        <taxon>Morella</taxon>
    </lineage>
</organism>
<dbReference type="Pfam" id="PF13456">
    <property type="entry name" value="RVT_3"/>
    <property type="match status" value="1"/>
</dbReference>
<dbReference type="OrthoDB" id="1838241at2759"/>
<evidence type="ECO:0000313" key="2">
    <source>
        <dbReference type="EMBL" id="KAB1200856.1"/>
    </source>
</evidence>
<dbReference type="GO" id="GO:0003676">
    <property type="term" value="F:nucleic acid binding"/>
    <property type="evidence" value="ECO:0007669"/>
    <property type="project" value="InterPro"/>
</dbReference>
<accession>A0A6A1UL14</accession>
<dbReference type="PANTHER" id="PTHR47723:SF23">
    <property type="entry name" value="REVERSE TRANSCRIPTASE-LIKE PROTEIN"/>
    <property type="match status" value="1"/>
</dbReference>
<dbReference type="GO" id="GO:0004523">
    <property type="term" value="F:RNA-DNA hybrid ribonuclease activity"/>
    <property type="evidence" value="ECO:0007669"/>
    <property type="project" value="InterPro"/>
</dbReference>
<reference evidence="2 3" key="1">
    <citation type="journal article" date="2019" name="Plant Biotechnol. J.">
        <title>The red bayberry genome and genetic basis of sex determination.</title>
        <authorList>
            <person name="Jia H.M."/>
            <person name="Jia H.J."/>
            <person name="Cai Q.L."/>
            <person name="Wang Y."/>
            <person name="Zhao H.B."/>
            <person name="Yang W.F."/>
            <person name="Wang G.Y."/>
            <person name="Li Y.H."/>
            <person name="Zhan D.L."/>
            <person name="Shen Y.T."/>
            <person name="Niu Q.F."/>
            <person name="Chang L."/>
            <person name="Qiu J."/>
            <person name="Zhao L."/>
            <person name="Xie H.B."/>
            <person name="Fu W.Y."/>
            <person name="Jin J."/>
            <person name="Li X.W."/>
            <person name="Jiao Y."/>
            <person name="Zhou C.C."/>
            <person name="Tu T."/>
            <person name="Chai C.Y."/>
            <person name="Gao J.L."/>
            <person name="Fan L.J."/>
            <person name="van de Weg E."/>
            <person name="Wang J.Y."/>
            <person name="Gao Z.S."/>
        </authorList>
    </citation>
    <scope>NUCLEOTIDE SEQUENCE [LARGE SCALE GENOMIC DNA]</scope>
    <source>
        <tissue evidence="2">Leaves</tissue>
    </source>
</reference>
<evidence type="ECO:0000313" key="3">
    <source>
        <dbReference type="Proteomes" id="UP000516437"/>
    </source>
</evidence>
<keyword evidence="3" id="KW-1185">Reference proteome</keyword>
<dbReference type="InterPro" id="IPR036397">
    <property type="entry name" value="RNaseH_sf"/>
</dbReference>
<proteinExistence type="predicted"/>
<dbReference type="Gene3D" id="3.30.420.10">
    <property type="entry name" value="Ribonuclease H-like superfamily/Ribonuclease H"/>
    <property type="match status" value="1"/>
</dbReference>
<gene>
    <name evidence="2" type="ORF">CJ030_MR0G006086</name>
</gene>
<dbReference type="InterPro" id="IPR053151">
    <property type="entry name" value="RNase_H-like"/>
</dbReference>
<sequence>MVREVACRYADHGAAWSQKKRCISWNHIGGLREAQGYCCKDNDLLQGEACAVLLACQIADNQGDVEIVIEGDSLVLWQQVTDRSASPHWLIDGEIVTIRHMLDNHPNWKFLWTSLEGNFMAHFVASWCATNRHCGCINLASLPRAICTCDNG</sequence>
<dbReference type="AlphaFoldDB" id="A0A6A1UL14"/>
<name>A0A6A1UL14_9ROSI</name>
<dbReference type="EMBL" id="RXIC02000119">
    <property type="protein sequence ID" value="KAB1200856.1"/>
    <property type="molecule type" value="Genomic_DNA"/>
</dbReference>
<protein>
    <recommendedName>
        <fullName evidence="1">RNase H type-1 domain-containing protein</fullName>
    </recommendedName>
</protein>
<comment type="caution">
    <text evidence="2">The sequence shown here is derived from an EMBL/GenBank/DDBJ whole genome shotgun (WGS) entry which is preliminary data.</text>
</comment>
<dbReference type="SUPFAM" id="SSF53098">
    <property type="entry name" value="Ribonuclease H-like"/>
    <property type="match status" value="1"/>
</dbReference>
<evidence type="ECO:0000259" key="1">
    <source>
        <dbReference type="Pfam" id="PF13456"/>
    </source>
</evidence>